<dbReference type="OrthoDB" id="10003767at2759"/>
<evidence type="ECO:0000313" key="1">
    <source>
        <dbReference type="EMBL" id="KAF2252862.1"/>
    </source>
</evidence>
<evidence type="ECO:0008006" key="3">
    <source>
        <dbReference type="Google" id="ProtNLM"/>
    </source>
</evidence>
<reference evidence="1" key="1">
    <citation type="journal article" date="2020" name="Stud. Mycol.">
        <title>101 Dothideomycetes genomes: a test case for predicting lifestyles and emergence of pathogens.</title>
        <authorList>
            <person name="Haridas S."/>
            <person name="Albert R."/>
            <person name="Binder M."/>
            <person name="Bloem J."/>
            <person name="Labutti K."/>
            <person name="Salamov A."/>
            <person name="Andreopoulos B."/>
            <person name="Baker S."/>
            <person name="Barry K."/>
            <person name="Bills G."/>
            <person name="Bluhm B."/>
            <person name="Cannon C."/>
            <person name="Castanera R."/>
            <person name="Culley D."/>
            <person name="Daum C."/>
            <person name="Ezra D."/>
            <person name="Gonzalez J."/>
            <person name="Henrissat B."/>
            <person name="Kuo A."/>
            <person name="Liang C."/>
            <person name="Lipzen A."/>
            <person name="Lutzoni F."/>
            <person name="Magnuson J."/>
            <person name="Mondo S."/>
            <person name="Nolan M."/>
            <person name="Ohm R."/>
            <person name="Pangilinan J."/>
            <person name="Park H.-J."/>
            <person name="Ramirez L."/>
            <person name="Alfaro M."/>
            <person name="Sun H."/>
            <person name="Tritt A."/>
            <person name="Yoshinaga Y."/>
            <person name="Zwiers L.-H."/>
            <person name="Turgeon B."/>
            <person name="Goodwin S."/>
            <person name="Spatafora J."/>
            <person name="Crous P."/>
            <person name="Grigoriev I."/>
        </authorList>
    </citation>
    <scope>NUCLEOTIDE SEQUENCE</scope>
    <source>
        <strain evidence="1">CBS 122368</strain>
    </source>
</reference>
<proteinExistence type="predicted"/>
<evidence type="ECO:0000313" key="2">
    <source>
        <dbReference type="Proteomes" id="UP000800094"/>
    </source>
</evidence>
<keyword evidence="2" id="KW-1185">Reference proteome</keyword>
<dbReference type="EMBL" id="ML987191">
    <property type="protein sequence ID" value="KAF2252862.1"/>
    <property type="molecule type" value="Genomic_DNA"/>
</dbReference>
<dbReference type="GeneID" id="54586109"/>
<gene>
    <name evidence="1" type="ORF">BU26DRAFT_560208</name>
</gene>
<accession>A0A6A6ISQ6</accession>
<sequence length="124" mass="14563">MIHKMYELGLLPDDDVFHLYHGDFQSRNLLVKVVDDSTVKITDDDAYEEEEEDAMKTPEDIERSEFKRMFEEIVGTNFSRYSYLPSYILAHWMYYILTRGVCSGGDLYVAEEIISKFKKLHCSS</sequence>
<name>A0A6A6ISQ6_9PLEO</name>
<dbReference type="RefSeq" id="XP_033687866.1">
    <property type="nucleotide sequence ID" value="XM_033832779.1"/>
</dbReference>
<dbReference type="Proteomes" id="UP000800094">
    <property type="component" value="Unassembled WGS sequence"/>
</dbReference>
<dbReference type="AlphaFoldDB" id="A0A6A6ISQ6"/>
<organism evidence="1 2">
    <name type="scientific">Trematosphaeria pertusa</name>
    <dbReference type="NCBI Taxonomy" id="390896"/>
    <lineage>
        <taxon>Eukaryota</taxon>
        <taxon>Fungi</taxon>
        <taxon>Dikarya</taxon>
        <taxon>Ascomycota</taxon>
        <taxon>Pezizomycotina</taxon>
        <taxon>Dothideomycetes</taxon>
        <taxon>Pleosporomycetidae</taxon>
        <taxon>Pleosporales</taxon>
        <taxon>Massarineae</taxon>
        <taxon>Trematosphaeriaceae</taxon>
        <taxon>Trematosphaeria</taxon>
    </lineage>
</organism>
<protein>
    <recommendedName>
        <fullName evidence="3">Aminoglycoside phosphotransferase domain-containing protein</fullName>
    </recommendedName>
</protein>